<dbReference type="InterPro" id="IPR011712">
    <property type="entry name" value="Sig_transdc_His_kin_sub3_dim/P"/>
</dbReference>
<protein>
    <recommendedName>
        <fullName evidence="2">histidine kinase</fullName>
        <ecNumber evidence="2">2.7.13.3</ecNumber>
    </recommendedName>
</protein>
<dbReference type="CDD" id="cd16917">
    <property type="entry name" value="HATPase_UhpB-NarQ-NarX-like"/>
    <property type="match status" value="1"/>
</dbReference>
<feature type="domain" description="Signal transduction histidine kinase subgroup 3 dimerisation and phosphoacceptor" evidence="12">
    <location>
        <begin position="204"/>
        <end position="270"/>
    </location>
</feature>
<dbReference type="GO" id="GO:0046983">
    <property type="term" value="F:protein dimerization activity"/>
    <property type="evidence" value="ECO:0007669"/>
    <property type="project" value="InterPro"/>
</dbReference>
<sequence length="431" mass="45932">MFDSLITWFTPQRRARIAFPLEIVLGAWLALAVLLNQQWWGGFVHTALNVGVALAVGVGVALHRARPAWALIALLITAFGLLLTFAFGTSLNPLVFVGGAVIVFGAAAYGATAARRASFAISAVTAITVIVAVALGVGDPGRVYPTVFIAHLLSYSIWPVLALLPWVLGELVRSIRNRRTLSATVATVSTQRDAALTRADLEAERTRVARDVHDVVAHSLTVVIAQADGARYATAQRDEQAADAFETIAQTARDALADVRVLLTGLRHTQEDGPQPGLGDLDGLLDSMRDAGLTLAVREFGKRGHLTETRALALYRILQETLTNAMRHGARDEPTVVELEWGADAVDLIVTNAAPASAAAEHAESAEPPHRGHGIDGMRERATLAGGVLSVHEGETFRVRLRLPVEPSPEPAEPGEDARSADVSESPEVNA</sequence>
<dbReference type="SUPFAM" id="SSF55874">
    <property type="entry name" value="ATPase domain of HSP90 chaperone/DNA topoisomerase II/histidine kinase"/>
    <property type="match status" value="1"/>
</dbReference>
<dbReference type="InterPro" id="IPR003594">
    <property type="entry name" value="HATPase_dom"/>
</dbReference>
<evidence type="ECO:0000256" key="7">
    <source>
        <dbReference type="ARBA" id="ARBA00022840"/>
    </source>
</evidence>
<dbReference type="GO" id="GO:0005524">
    <property type="term" value="F:ATP binding"/>
    <property type="evidence" value="ECO:0007669"/>
    <property type="project" value="UniProtKB-KW"/>
</dbReference>
<dbReference type="GO" id="GO:0000155">
    <property type="term" value="F:phosphorelay sensor kinase activity"/>
    <property type="evidence" value="ECO:0007669"/>
    <property type="project" value="InterPro"/>
</dbReference>
<reference evidence="13 14" key="2">
    <citation type="submission" date="2020-03" db="EMBL/GenBank/DDBJ databases">
        <title>Chryseoglobus sp. isolated from a deep-sea seamount.</title>
        <authorList>
            <person name="Zhang D.-C."/>
        </authorList>
    </citation>
    <scope>NUCLEOTIDE SEQUENCE [LARGE SCALE GENOMIC DNA]</scope>
    <source>
        <strain evidence="13 14">KN1116</strain>
    </source>
</reference>
<dbReference type="EMBL" id="VIKT02000004">
    <property type="protein sequence ID" value="NHF62302.1"/>
    <property type="molecule type" value="Genomic_DNA"/>
</dbReference>
<dbReference type="Pfam" id="PF02518">
    <property type="entry name" value="HATPase_c"/>
    <property type="match status" value="1"/>
</dbReference>
<evidence type="ECO:0000256" key="10">
    <source>
        <dbReference type="SAM" id="Phobius"/>
    </source>
</evidence>
<keyword evidence="10" id="KW-1133">Transmembrane helix</keyword>
<dbReference type="PANTHER" id="PTHR24421">
    <property type="entry name" value="NITRATE/NITRITE SENSOR PROTEIN NARX-RELATED"/>
    <property type="match status" value="1"/>
</dbReference>
<comment type="caution">
    <text evidence="13">The sequence shown here is derived from an EMBL/GenBank/DDBJ whole genome shotgun (WGS) entry which is preliminary data.</text>
</comment>
<feature type="transmembrane region" description="Helical" evidence="10">
    <location>
        <begin position="94"/>
        <end position="112"/>
    </location>
</feature>
<dbReference type="GO" id="GO:0016020">
    <property type="term" value="C:membrane"/>
    <property type="evidence" value="ECO:0007669"/>
    <property type="project" value="InterPro"/>
</dbReference>
<keyword evidence="5" id="KW-0547">Nucleotide-binding</keyword>
<dbReference type="Proteomes" id="UP000818266">
    <property type="component" value="Unassembled WGS sequence"/>
</dbReference>
<feature type="region of interest" description="Disordered" evidence="9">
    <location>
        <begin position="400"/>
        <end position="431"/>
    </location>
</feature>
<evidence type="ECO:0000256" key="5">
    <source>
        <dbReference type="ARBA" id="ARBA00022741"/>
    </source>
</evidence>
<feature type="compositionally biased region" description="Basic and acidic residues" evidence="9">
    <location>
        <begin position="361"/>
        <end position="377"/>
    </location>
</feature>
<feature type="transmembrane region" description="Helical" evidence="10">
    <location>
        <begin position="119"/>
        <end position="137"/>
    </location>
</feature>
<feature type="domain" description="Histidine kinase/HSP90-like ATPase" evidence="11">
    <location>
        <begin position="311"/>
        <end position="404"/>
    </location>
</feature>
<accession>A0A9E5JP43</accession>
<dbReference type="Gene3D" id="1.20.5.1930">
    <property type="match status" value="1"/>
</dbReference>
<keyword evidence="6 13" id="KW-0418">Kinase</keyword>
<evidence type="ECO:0000259" key="11">
    <source>
        <dbReference type="Pfam" id="PF02518"/>
    </source>
</evidence>
<evidence type="ECO:0000256" key="2">
    <source>
        <dbReference type="ARBA" id="ARBA00012438"/>
    </source>
</evidence>
<proteinExistence type="predicted"/>
<evidence type="ECO:0000256" key="9">
    <source>
        <dbReference type="SAM" id="MobiDB-lite"/>
    </source>
</evidence>
<feature type="region of interest" description="Disordered" evidence="9">
    <location>
        <begin position="357"/>
        <end position="377"/>
    </location>
</feature>
<dbReference type="InterPro" id="IPR050482">
    <property type="entry name" value="Sensor_HK_TwoCompSys"/>
</dbReference>
<organism evidence="13 14">
    <name type="scientific">Microcella pacifica</name>
    <dbReference type="NCBI Taxonomy" id="2591847"/>
    <lineage>
        <taxon>Bacteria</taxon>
        <taxon>Bacillati</taxon>
        <taxon>Actinomycetota</taxon>
        <taxon>Actinomycetes</taxon>
        <taxon>Micrococcales</taxon>
        <taxon>Microbacteriaceae</taxon>
        <taxon>Microcella</taxon>
    </lineage>
</organism>
<keyword evidence="10" id="KW-0472">Membrane</keyword>
<dbReference type="InterPro" id="IPR036890">
    <property type="entry name" value="HATPase_C_sf"/>
</dbReference>
<feature type="transmembrane region" description="Helical" evidence="10">
    <location>
        <begin position="69"/>
        <end position="88"/>
    </location>
</feature>
<name>A0A9E5JP43_9MICO</name>
<evidence type="ECO:0000256" key="6">
    <source>
        <dbReference type="ARBA" id="ARBA00022777"/>
    </source>
</evidence>
<dbReference type="Pfam" id="PF07730">
    <property type="entry name" value="HisKA_3"/>
    <property type="match status" value="1"/>
</dbReference>
<feature type="transmembrane region" description="Helical" evidence="10">
    <location>
        <begin position="17"/>
        <end position="36"/>
    </location>
</feature>
<keyword evidence="10" id="KW-0812">Transmembrane</keyword>
<dbReference type="RefSeq" id="WP_235923720.1">
    <property type="nucleotide sequence ID" value="NZ_VIKT02000004.1"/>
</dbReference>
<evidence type="ECO:0000259" key="12">
    <source>
        <dbReference type="Pfam" id="PF07730"/>
    </source>
</evidence>
<evidence type="ECO:0000256" key="8">
    <source>
        <dbReference type="ARBA" id="ARBA00023012"/>
    </source>
</evidence>
<dbReference type="Gene3D" id="3.30.565.10">
    <property type="entry name" value="Histidine kinase-like ATPase, C-terminal domain"/>
    <property type="match status" value="1"/>
</dbReference>
<reference evidence="13 14" key="1">
    <citation type="submission" date="2019-06" db="EMBL/GenBank/DDBJ databases">
        <authorList>
            <person name="De-Chao Zhang Q."/>
        </authorList>
    </citation>
    <scope>NUCLEOTIDE SEQUENCE [LARGE SCALE GENOMIC DNA]</scope>
    <source>
        <strain evidence="13 14">KN1116</strain>
    </source>
</reference>
<keyword evidence="4" id="KW-0808">Transferase</keyword>
<dbReference type="PANTHER" id="PTHR24421:SF10">
    <property type="entry name" value="NITRATE_NITRITE SENSOR PROTEIN NARQ"/>
    <property type="match status" value="1"/>
</dbReference>
<dbReference type="AlphaFoldDB" id="A0A9E5JP43"/>
<feature type="transmembrane region" description="Helical" evidence="10">
    <location>
        <begin position="42"/>
        <end position="62"/>
    </location>
</feature>
<evidence type="ECO:0000256" key="4">
    <source>
        <dbReference type="ARBA" id="ARBA00022679"/>
    </source>
</evidence>
<evidence type="ECO:0000256" key="3">
    <source>
        <dbReference type="ARBA" id="ARBA00022553"/>
    </source>
</evidence>
<comment type="catalytic activity">
    <reaction evidence="1">
        <text>ATP + protein L-histidine = ADP + protein N-phospho-L-histidine.</text>
        <dbReference type="EC" id="2.7.13.3"/>
    </reaction>
</comment>
<feature type="transmembrane region" description="Helical" evidence="10">
    <location>
        <begin position="143"/>
        <end position="169"/>
    </location>
</feature>
<evidence type="ECO:0000256" key="1">
    <source>
        <dbReference type="ARBA" id="ARBA00000085"/>
    </source>
</evidence>
<evidence type="ECO:0000313" key="14">
    <source>
        <dbReference type="Proteomes" id="UP000818266"/>
    </source>
</evidence>
<gene>
    <name evidence="13" type="ORF">FK219_003440</name>
</gene>
<dbReference type="EC" id="2.7.13.3" evidence="2"/>
<keyword evidence="3" id="KW-0597">Phosphoprotein</keyword>
<keyword evidence="7" id="KW-0067">ATP-binding</keyword>
<keyword evidence="14" id="KW-1185">Reference proteome</keyword>
<keyword evidence="8" id="KW-0902">Two-component regulatory system</keyword>
<evidence type="ECO:0000313" key="13">
    <source>
        <dbReference type="EMBL" id="NHF62302.1"/>
    </source>
</evidence>